<feature type="compositionally biased region" description="Basic and acidic residues" evidence="12">
    <location>
        <begin position="444"/>
        <end position="458"/>
    </location>
</feature>
<organism evidence="16 17">
    <name type="scientific">Breoghania corrubedonensis</name>
    <dbReference type="NCBI Taxonomy" id="665038"/>
    <lineage>
        <taxon>Bacteria</taxon>
        <taxon>Pseudomonadati</taxon>
        <taxon>Pseudomonadota</taxon>
        <taxon>Alphaproteobacteria</taxon>
        <taxon>Hyphomicrobiales</taxon>
        <taxon>Stappiaceae</taxon>
        <taxon>Breoghania</taxon>
    </lineage>
</organism>
<dbReference type="PANTHER" id="PTHR47959">
    <property type="entry name" value="ATP-DEPENDENT RNA HELICASE RHLE-RELATED"/>
    <property type="match status" value="1"/>
</dbReference>
<keyword evidence="3 11" id="KW-0547">Nucleotide-binding</keyword>
<evidence type="ECO:0000313" key="16">
    <source>
        <dbReference type="EMBL" id="PTW60556.1"/>
    </source>
</evidence>
<dbReference type="PROSITE" id="PS51195">
    <property type="entry name" value="Q_MOTIF"/>
    <property type="match status" value="1"/>
</dbReference>
<protein>
    <recommendedName>
        <fullName evidence="9">DEAD-box ATP-dependent RNA helicase RhpA</fullName>
        <ecNumber evidence="1">3.6.4.13</ecNumber>
    </recommendedName>
</protein>
<evidence type="ECO:0000259" key="14">
    <source>
        <dbReference type="PROSITE" id="PS51194"/>
    </source>
</evidence>
<feature type="region of interest" description="Disordered" evidence="12">
    <location>
        <begin position="379"/>
        <end position="537"/>
    </location>
</feature>
<dbReference type="Proteomes" id="UP000244081">
    <property type="component" value="Unassembled WGS sequence"/>
</dbReference>
<dbReference type="SMART" id="SM00490">
    <property type="entry name" value="HELICc"/>
    <property type="match status" value="1"/>
</dbReference>
<accession>A0A2T5V9X0</accession>
<dbReference type="InterPro" id="IPR050079">
    <property type="entry name" value="DEAD_box_RNA_helicase"/>
</dbReference>
<gene>
    <name evidence="16" type="ORF">C8N35_104181</name>
</gene>
<dbReference type="AlphaFoldDB" id="A0A2T5V9X0"/>
<evidence type="ECO:0000256" key="9">
    <source>
        <dbReference type="ARBA" id="ARBA00074363"/>
    </source>
</evidence>
<dbReference type="GO" id="GO:0003676">
    <property type="term" value="F:nucleic acid binding"/>
    <property type="evidence" value="ECO:0007669"/>
    <property type="project" value="InterPro"/>
</dbReference>
<keyword evidence="2" id="KW-0963">Cytoplasm</keyword>
<evidence type="ECO:0000256" key="5">
    <source>
        <dbReference type="ARBA" id="ARBA00022806"/>
    </source>
</evidence>
<dbReference type="PANTHER" id="PTHR47959:SF1">
    <property type="entry name" value="ATP-DEPENDENT RNA HELICASE DBPA"/>
    <property type="match status" value="1"/>
</dbReference>
<proteinExistence type="inferred from homology"/>
<feature type="compositionally biased region" description="Basic and acidic residues" evidence="12">
    <location>
        <begin position="497"/>
        <end position="514"/>
    </location>
</feature>
<comment type="caution">
    <text evidence="16">The sequence shown here is derived from an EMBL/GenBank/DDBJ whole genome shotgun (WGS) entry which is preliminary data.</text>
</comment>
<dbReference type="SMART" id="SM00487">
    <property type="entry name" value="DEXDc"/>
    <property type="match status" value="1"/>
</dbReference>
<dbReference type="GO" id="GO:0016787">
    <property type="term" value="F:hydrolase activity"/>
    <property type="evidence" value="ECO:0007669"/>
    <property type="project" value="UniProtKB-KW"/>
</dbReference>
<evidence type="ECO:0000256" key="1">
    <source>
        <dbReference type="ARBA" id="ARBA00012552"/>
    </source>
</evidence>
<feature type="compositionally biased region" description="Low complexity" evidence="12">
    <location>
        <begin position="425"/>
        <end position="440"/>
    </location>
</feature>
<name>A0A2T5V9X0_9HYPH</name>
<keyword evidence="6 11" id="KW-0067">ATP-binding</keyword>
<dbReference type="GO" id="GO:0005829">
    <property type="term" value="C:cytosol"/>
    <property type="evidence" value="ECO:0007669"/>
    <property type="project" value="TreeGrafter"/>
</dbReference>
<evidence type="ECO:0000256" key="2">
    <source>
        <dbReference type="ARBA" id="ARBA00022490"/>
    </source>
</evidence>
<dbReference type="Pfam" id="PF00270">
    <property type="entry name" value="DEAD"/>
    <property type="match status" value="1"/>
</dbReference>
<evidence type="ECO:0000256" key="12">
    <source>
        <dbReference type="SAM" id="MobiDB-lite"/>
    </source>
</evidence>
<dbReference type="PROSITE" id="PS51192">
    <property type="entry name" value="HELICASE_ATP_BIND_1"/>
    <property type="match status" value="1"/>
</dbReference>
<dbReference type="GO" id="GO:0003724">
    <property type="term" value="F:RNA helicase activity"/>
    <property type="evidence" value="ECO:0007669"/>
    <property type="project" value="UniProtKB-EC"/>
</dbReference>
<reference evidence="16 17" key="1">
    <citation type="submission" date="2018-04" db="EMBL/GenBank/DDBJ databases">
        <title>Genomic Encyclopedia of Archaeal and Bacterial Type Strains, Phase II (KMG-II): from individual species to whole genera.</title>
        <authorList>
            <person name="Goeker M."/>
        </authorList>
    </citation>
    <scope>NUCLEOTIDE SEQUENCE [LARGE SCALE GENOMIC DNA]</scope>
    <source>
        <strain evidence="16 17">DSM 23382</strain>
    </source>
</reference>
<dbReference type="InterPro" id="IPR011545">
    <property type="entry name" value="DEAD/DEAH_box_helicase_dom"/>
</dbReference>
<evidence type="ECO:0000256" key="11">
    <source>
        <dbReference type="RuleBase" id="RU000492"/>
    </source>
</evidence>
<dbReference type="InterPro" id="IPR027417">
    <property type="entry name" value="P-loop_NTPase"/>
</dbReference>
<feature type="compositionally biased region" description="Basic residues" evidence="12">
    <location>
        <begin position="385"/>
        <end position="394"/>
    </location>
</feature>
<sequence>MSFSNLGLSKKVLEAVTAAGYTEPTAIQEQAIPHALERRDVLGIAQTGTGKTASFTLPMLTLLEKGRARARMPRTLILEPTRELAAQVEDEFNRLGVNHKLTVALLIGGVSFADQDRKIDRGADVLIATPGRLLDHVERGKLMLQGVEILVIDEADRMLDMGFIPDIERICKLIPFTRQTLFFSATMPPEIQRLTEAFLQNPVRIEVARAASTVDAVAQSLVSSGSAPHDKRETLRELIRAAEDLKNAIIFCNRKRDVATLHRSLLKHGFDVGALHGDMDQRSRTQTLEGFRNNQIKLLVASDVAARGLDIPDVGHVFNFDVPVHAEDYVHRIGRTGRAGRKGVAMTIVTPECGRHVEAIEKLIGKQIDWHNEPIDFNAADAERKSRRRGGGRKRPADTPEPAAEKTEAEAPKRRSRTRKDDNKATAPETAVTAEAPVTPSSEKPAREAGVRDQEQQPRRGRRGGGDKAQSQSSPNKPQDQGRSPNKSGQSNVSGQDNRDQRRDRGERGGKDKPVIGLGDHTPAFLLREIRPKKTTG</sequence>
<comment type="catalytic activity">
    <reaction evidence="8">
        <text>ATP + H2O = ADP + phosphate + H(+)</text>
        <dbReference type="Rhea" id="RHEA:13065"/>
        <dbReference type="ChEBI" id="CHEBI:15377"/>
        <dbReference type="ChEBI" id="CHEBI:15378"/>
        <dbReference type="ChEBI" id="CHEBI:30616"/>
        <dbReference type="ChEBI" id="CHEBI:43474"/>
        <dbReference type="ChEBI" id="CHEBI:456216"/>
        <dbReference type="EC" id="3.6.4.13"/>
    </reaction>
</comment>
<feature type="short sequence motif" description="Q motif" evidence="10">
    <location>
        <begin position="1"/>
        <end position="29"/>
    </location>
</feature>
<evidence type="ECO:0000259" key="13">
    <source>
        <dbReference type="PROSITE" id="PS51192"/>
    </source>
</evidence>
<feature type="compositionally biased region" description="Basic and acidic residues" evidence="12">
    <location>
        <begin position="528"/>
        <end position="537"/>
    </location>
</feature>
<evidence type="ECO:0000256" key="4">
    <source>
        <dbReference type="ARBA" id="ARBA00022801"/>
    </source>
</evidence>
<dbReference type="PROSITE" id="PS51194">
    <property type="entry name" value="HELICASE_CTER"/>
    <property type="match status" value="1"/>
</dbReference>
<evidence type="ECO:0000256" key="3">
    <source>
        <dbReference type="ARBA" id="ARBA00022741"/>
    </source>
</evidence>
<dbReference type="Pfam" id="PF00271">
    <property type="entry name" value="Helicase_C"/>
    <property type="match status" value="1"/>
</dbReference>
<keyword evidence="17" id="KW-1185">Reference proteome</keyword>
<dbReference type="EC" id="3.6.4.13" evidence="1"/>
<feature type="domain" description="Helicase ATP-binding" evidence="13">
    <location>
        <begin position="32"/>
        <end position="205"/>
    </location>
</feature>
<dbReference type="PROSITE" id="PS00039">
    <property type="entry name" value="DEAD_ATP_HELICASE"/>
    <property type="match status" value="1"/>
</dbReference>
<comment type="similarity">
    <text evidence="7 11">Belongs to the DEAD box helicase family.</text>
</comment>
<keyword evidence="5 11" id="KW-0347">Helicase</keyword>
<dbReference type="InterPro" id="IPR001650">
    <property type="entry name" value="Helicase_C-like"/>
</dbReference>
<dbReference type="GO" id="GO:0009266">
    <property type="term" value="P:response to temperature stimulus"/>
    <property type="evidence" value="ECO:0007669"/>
    <property type="project" value="UniProtKB-ARBA"/>
</dbReference>
<evidence type="ECO:0000256" key="10">
    <source>
        <dbReference type="PROSITE-ProRule" id="PRU00552"/>
    </source>
</evidence>
<evidence type="ECO:0000256" key="7">
    <source>
        <dbReference type="ARBA" id="ARBA00038437"/>
    </source>
</evidence>
<dbReference type="EMBL" id="QAYG01000004">
    <property type="protein sequence ID" value="PTW60556.1"/>
    <property type="molecule type" value="Genomic_DNA"/>
</dbReference>
<feature type="compositionally biased region" description="Basic and acidic residues" evidence="12">
    <location>
        <begin position="395"/>
        <end position="424"/>
    </location>
</feature>
<evidence type="ECO:0000259" key="15">
    <source>
        <dbReference type="PROSITE" id="PS51195"/>
    </source>
</evidence>
<feature type="compositionally biased region" description="Polar residues" evidence="12">
    <location>
        <begin position="469"/>
        <end position="494"/>
    </location>
</feature>
<evidence type="ECO:0000256" key="6">
    <source>
        <dbReference type="ARBA" id="ARBA00022840"/>
    </source>
</evidence>
<feature type="domain" description="Helicase C-terminal" evidence="14">
    <location>
        <begin position="234"/>
        <end position="383"/>
    </location>
</feature>
<dbReference type="RefSeq" id="WP_107990160.1">
    <property type="nucleotide sequence ID" value="NZ_QAYG01000004.1"/>
</dbReference>
<evidence type="ECO:0000313" key="17">
    <source>
        <dbReference type="Proteomes" id="UP000244081"/>
    </source>
</evidence>
<keyword evidence="4 11" id="KW-0378">Hydrolase</keyword>
<dbReference type="SUPFAM" id="SSF52540">
    <property type="entry name" value="P-loop containing nucleoside triphosphate hydrolases"/>
    <property type="match status" value="1"/>
</dbReference>
<dbReference type="Gene3D" id="3.40.50.300">
    <property type="entry name" value="P-loop containing nucleotide triphosphate hydrolases"/>
    <property type="match status" value="2"/>
</dbReference>
<dbReference type="GO" id="GO:0042255">
    <property type="term" value="P:ribosome assembly"/>
    <property type="evidence" value="ECO:0007669"/>
    <property type="project" value="UniProtKB-ARBA"/>
</dbReference>
<dbReference type="FunFam" id="3.40.50.300:FF:000108">
    <property type="entry name" value="ATP-dependent RNA helicase RhlE"/>
    <property type="match status" value="1"/>
</dbReference>
<feature type="domain" description="DEAD-box RNA helicase Q" evidence="15">
    <location>
        <begin position="1"/>
        <end position="29"/>
    </location>
</feature>
<dbReference type="CDD" id="cd00268">
    <property type="entry name" value="DEADc"/>
    <property type="match status" value="1"/>
</dbReference>
<dbReference type="InterPro" id="IPR044742">
    <property type="entry name" value="DEAD/DEAH_RhlB"/>
</dbReference>
<dbReference type="CDD" id="cd18787">
    <property type="entry name" value="SF2_C_DEAD"/>
    <property type="match status" value="1"/>
</dbReference>
<dbReference type="GO" id="GO:0005524">
    <property type="term" value="F:ATP binding"/>
    <property type="evidence" value="ECO:0007669"/>
    <property type="project" value="UniProtKB-KW"/>
</dbReference>
<evidence type="ECO:0000256" key="8">
    <source>
        <dbReference type="ARBA" id="ARBA00047984"/>
    </source>
</evidence>
<dbReference type="InterPro" id="IPR000629">
    <property type="entry name" value="RNA-helicase_DEAD-box_CS"/>
</dbReference>
<dbReference type="InterPro" id="IPR014014">
    <property type="entry name" value="RNA_helicase_DEAD_Q_motif"/>
</dbReference>
<dbReference type="InterPro" id="IPR014001">
    <property type="entry name" value="Helicase_ATP-bd"/>
</dbReference>
<dbReference type="OrthoDB" id="9805696at2"/>